<keyword evidence="2" id="KW-1185">Reference proteome</keyword>
<proteinExistence type="predicted"/>
<sequence length="62" mass="7280">MRMKTRSRSSIWRNWACLHRAVVMVTIDIVIGPRDTREKFMGTARLSDDLSFEKAFQTSYIV</sequence>
<dbReference type="EMBL" id="FBWK01000013">
    <property type="protein sequence ID" value="CUX17607.1"/>
    <property type="molecule type" value="Genomic_DNA"/>
</dbReference>
<dbReference type="STRING" id="1183432.AGR3A_Cc200027"/>
<accession>A0A1S7P8Q5</accession>
<name>A0A1S7P8Q5_9HYPH</name>
<evidence type="ECO:0000313" key="2">
    <source>
        <dbReference type="Proteomes" id="UP000191988"/>
    </source>
</evidence>
<protein>
    <submittedName>
        <fullName evidence="1">Uncharacterized protein</fullName>
    </submittedName>
</protein>
<organism evidence="1 2">
    <name type="scientific">Agrobacterium tomkonis CFBP 6623</name>
    <dbReference type="NCBI Taxonomy" id="1183432"/>
    <lineage>
        <taxon>Bacteria</taxon>
        <taxon>Pseudomonadati</taxon>
        <taxon>Pseudomonadota</taxon>
        <taxon>Alphaproteobacteria</taxon>
        <taxon>Hyphomicrobiales</taxon>
        <taxon>Rhizobiaceae</taxon>
        <taxon>Rhizobium/Agrobacterium group</taxon>
        <taxon>Agrobacterium</taxon>
        <taxon>Agrobacterium tumefaciens complex</taxon>
    </lineage>
</organism>
<gene>
    <name evidence="1" type="ORF">AGR3A_Cc200027</name>
</gene>
<dbReference type="Proteomes" id="UP000191988">
    <property type="component" value="Unassembled WGS sequence"/>
</dbReference>
<evidence type="ECO:0000313" key="1">
    <source>
        <dbReference type="EMBL" id="CUX17607.1"/>
    </source>
</evidence>
<reference evidence="2" key="1">
    <citation type="submission" date="2016-01" db="EMBL/GenBank/DDBJ databases">
        <authorList>
            <person name="Regsiter A."/>
            <person name="william w."/>
        </authorList>
    </citation>
    <scope>NUCLEOTIDE SEQUENCE [LARGE SCALE GENOMIC DNA]</scope>
    <source>
        <strain evidence="2">CFBP 6623</strain>
    </source>
</reference>
<dbReference type="AlphaFoldDB" id="A0A1S7P8Q5"/>